<dbReference type="PANTHER" id="PTHR30203">
    <property type="entry name" value="OUTER MEMBRANE CATION EFFLUX PROTEIN"/>
    <property type="match status" value="1"/>
</dbReference>
<dbReference type="OrthoDB" id="9770517at2"/>
<dbReference type="Pfam" id="PF02321">
    <property type="entry name" value="OEP"/>
    <property type="match status" value="2"/>
</dbReference>
<dbReference type="Proteomes" id="UP000184368">
    <property type="component" value="Unassembled WGS sequence"/>
</dbReference>
<comment type="subcellular location">
    <subcellularLocation>
        <location evidence="2">Cell membrane</location>
        <topology evidence="2">Lipid-anchor</topology>
    </subcellularLocation>
</comment>
<protein>
    <submittedName>
        <fullName evidence="3">Efflux transporter, outer membrane factor (OMF) lipoprotein, NodT family</fullName>
    </submittedName>
</protein>
<dbReference type="GO" id="GO:0005886">
    <property type="term" value="C:plasma membrane"/>
    <property type="evidence" value="ECO:0007669"/>
    <property type="project" value="UniProtKB-SubCell"/>
</dbReference>
<gene>
    <name evidence="3" type="ORF">SAMN05444008_104150</name>
</gene>
<evidence type="ECO:0000256" key="1">
    <source>
        <dbReference type="ARBA" id="ARBA00007613"/>
    </source>
</evidence>
<dbReference type="AlphaFoldDB" id="A0A1M4Y4J0"/>
<dbReference type="EMBL" id="FQUO01000004">
    <property type="protein sequence ID" value="SHF00615.1"/>
    <property type="molecule type" value="Genomic_DNA"/>
</dbReference>
<dbReference type="NCBIfam" id="TIGR01845">
    <property type="entry name" value="outer_NodT"/>
    <property type="match status" value="1"/>
</dbReference>
<comment type="similarity">
    <text evidence="1 2">Belongs to the outer membrane factor (OMF) (TC 1.B.17) family.</text>
</comment>
<keyword evidence="2" id="KW-0812">Transmembrane</keyword>
<evidence type="ECO:0000313" key="4">
    <source>
        <dbReference type="Proteomes" id="UP000184368"/>
    </source>
</evidence>
<keyword evidence="2" id="KW-0472">Membrane</keyword>
<dbReference type="Gene3D" id="1.20.1600.10">
    <property type="entry name" value="Outer membrane efflux proteins (OEP)"/>
    <property type="match status" value="1"/>
</dbReference>
<proteinExistence type="inferred from homology"/>
<keyword evidence="2 3" id="KW-0449">Lipoprotein</keyword>
<name>A0A1M4Y4J0_9BACT</name>
<keyword evidence="2" id="KW-0564">Palmitate</keyword>
<reference evidence="3 4" key="1">
    <citation type="submission" date="2016-11" db="EMBL/GenBank/DDBJ databases">
        <authorList>
            <person name="Jaros S."/>
            <person name="Januszkiewicz K."/>
            <person name="Wedrychowicz H."/>
        </authorList>
    </citation>
    <scope>NUCLEOTIDE SEQUENCE [LARGE SCALE GENOMIC DNA]</scope>
    <source>
        <strain evidence="3 4">DSM 26897</strain>
    </source>
</reference>
<dbReference type="InterPro" id="IPR010131">
    <property type="entry name" value="MdtP/NodT-like"/>
</dbReference>
<dbReference type="STRING" id="1302690.BUE76_14930"/>
<dbReference type="SUPFAM" id="SSF56954">
    <property type="entry name" value="Outer membrane efflux proteins (OEP)"/>
    <property type="match status" value="1"/>
</dbReference>
<evidence type="ECO:0000313" key="3">
    <source>
        <dbReference type="EMBL" id="SHF00615.1"/>
    </source>
</evidence>
<organism evidence="3 4">
    <name type="scientific">Cnuella takakiae</name>
    <dbReference type="NCBI Taxonomy" id="1302690"/>
    <lineage>
        <taxon>Bacteria</taxon>
        <taxon>Pseudomonadati</taxon>
        <taxon>Bacteroidota</taxon>
        <taxon>Chitinophagia</taxon>
        <taxon>Chitinophagales</taxon>
        <taxon>Chitinophagaceae</taxon>
        <taxon>Cnuella</taxon>
    </lineage>
</organism>
<keyword evidence="4" id="KW-1185">Reference proteome</keyword>
<keyword evidence="2" id="KW-1134">Transmembrane beta strand</keyword>
<dbReference type="Gene3D" id="2.20.200.10">
    <property type="entry name" value="Outer membrane efflux proteins (OEP)"/>
    <property type="match status" value="1"/>
</dbReference>
<dbReference type="InterPro" id="IPR003423">
    <property type="entry name" value="OMP_efflux"/>
</dbReference>
<dbReference type="PANTHER" id="PTHR30203:SF30">
    <property type="entry name" value="OUTER MEMBRANE PROTEIN-RELATED"/>
    <property type="match status" value="1"/>
</dbReference>
<accession>A0A1M4Y4J0</accession>
<sequence>MPFCLGAVTLVISAATGCAPMKEVQPAATPALPQHFAAPADSTSIADRTYKELLSDPNLQQLLDSALRRNWDVLAALQRVEQANANYLQTRGALRPRVQGVAAAGVDKFGDYTMNGVGNYDLNKSPNISADQKVPAPFMPDFFVGVRSSWEIDIWGRLRNLKEAALLRVLQSQRGVQWLRTQLVAEVSGRYYELLALDSQREILRKNIQLQQEALQVVEAQKEGGRATELAVQQFKAQLLRTQALDAGVKQQVVAIENEINLLCGRTPQSILRGNSLMVQQVPASLKAGLPSAMLLRRPDIQQAELELRALEADLLAARKAFLPALTLTPYIGFNAFTAARLLDPTSLAAGALAGLSAPIFNRAAIKGDYNRVAAARTEALLQYQKTATTAFTEVVTSISEISNLEQQFTIKQQETQVLESAVGTAKDLYLSGYATYLEVITAQRNVVEAELELATTKRNQFLAVVNLYRALGGGWN</sequence>
<dbReference type="GO" id="GO:0015562">
    <property type="term" value="F:efflux transmembrane transporter activity"/>
    <property type="evidence" value="ECO:0007669"/>
    <property type="project" value="InterPro"/>
</dbReference>
<evidence type="ECO:0000256" key="2">
    <source>
        <dbReference type="RuleBase" id="RU362097"/>
    </source>
</evidence>